<feature type="domain" description="Putative restriction endonuclease" evidence="2">
    <location>
        <begin position="34"/>
        <end position="179"/>
    </location>
</feature>
<reference evidence="3 4" key="1">
    <citation type="submission" date="2023-05" db="EMBL/GenBank/DDBJ databases">
        <title>Streptantibioticus silvisoli sp. nov., acidotolerant actinomycetes 1 from pine litter.</title>
        <authorList>
            <person name="Swiecimska M."/>
            <person name="Golinska P."/>
            <person name="Sangal V."/>
            <person name="Wachnowicz B."/>
            <person name="Goodfellow M."/>
        </authorList>
    </citation>
    <scope>NUCLEOTIDE SEQUENCE [LARGE SCALE GENOMIC DNA]</scope>
    <source>
        <strain evidence="3 4">DSM 42109</strain>
    </source>
</reference>
<protein>
    <submittedName>
        <fullName evidence="3">Uma2 family endonuclease</fullName>
    </submittedName>
</protein>
<feature type="region of interest" description="Disordered" evidence="1">
    <location>
        <begin position="186"/>
        <end position="212"/>
    </location>
</feature>
<keyword evidence="4" id="KW-1185">Reference proteome</keyword>
<dbReference type="InterPro" id="IPR011335">
    <property type="entry name" value="Restrct_endonuc-II-like"/>
</dbReference>
<comment type="caution">
    <text evidence="3">The sequence shown here is derived from an EMBL/GenBank/DDBJ whole genome shotgun (WGS) entry which is preliminary data.</text>
</comment>
<evidence type="ECO:0000259" key="2">
    <source>
        <dbReference type="Pfam" id="PF05685"/>
    </source>
</evidence>
<dbReference type="CDD" id="cd06260">
    <property type="entry name" value="DUF820-like"/>
    <property type="match status" value="1"/>
</dbReference>
<dbReference type="PANTHER" id="PTHR35400">
    <property type="entry name" value="SLR1083 PROTEIN"/>
    <property type="match status" value="1"/>
</dbReference>
<keyword evidence="3" id="KW-0378">Hydrolase</keyword>
<dbReference type="InterPro" id="IPR008538">
    <property type="entry name" value="Uma2"/>
</dbReference>
<evidence type="ECO:0000256" key="1">
    <source>
        <dbReference type="SAM" id="MobiDB-lite"/>
    </source>
</evidence>
<dbReference type="EMBL" id="JANCPR020000085">
    <property type="protein sequence ID" value="MDJ1138374.1"/>
    <property type="molecule type" value="Genomic_DNA"/>
</dbReference>
<dbReference type="PANTHER" id="PTHR35400:SF3">
    <property type="entry name" value="SLL1072 PROTEIN"/>
    <property type="match status" value="1"/>
</dbReference>
<dbReference type="Gene3D" id="3.90.1570.10">
    <property type="entry name" value="tt1808, chain A"/>
    <property type="match status" value="1"/>
</dbReference>
<evidence type="ECO:0000313" key="3">
    <source>
        <dbReference type="EMBL" id="MDJ1138374.1"/>
    </source>
</evidence>
<dbReference type="Proteomes" id="UP001214441">
    <property type="component" value="Unassembled WGS sequence"/>
</dbReference>
<organism evidence="3 4">
    <name type="scientific">Streptomyces iconiensis</name>
    <dbReference type="NCBI Taxonomy" id="1384038"/>
    <lineage>
        <taxon>Bacteria</taxon>
        <taxon>Bacillati</taxon>
        <taxon>Actinomycetota</taxon>
        <taxon>Actinomycetes</taxon>
        <taxon>Kitasatosporales</taxon>
        <taxon>Streptomycetaceae</taxon>
        <taxon>Streptomyces</taxon>
    </lineage>
</organism>
<dbReference type="RefSeq" id="WP_274047254.1">
    <property type="nucleotide sequence ID" value="NZ_JANCPR020000085.1"/>
</dbReference>
<name>A0ABT7AAL6_9ACTN</name>
<keyword evidence="3" id="KW-0255">Endonuclease</keyword>
<accession>A0ABT7AAL6</accession>
<dbReference type="Pfam" id="PF05685">
    <property type="entry name" value="Uma2"/>
    <property type="match status" value="1"/>
</dbReference>
<proteinExistence type="predicted"/>
<evidence type="ECO:0000313" key="4">
    <source>
        <dbReference type="Proteomes" id="UP001214441"/>
    </source>
</evidence>
<keyword evidence="3" id="KW-0540">Nuclease</keyword>
<dbReference type="GO" id="GO:0004519">
    <property type="term" value="F:endonuclease activity"/>
    <property type="evidence" value="ECO:0007669"/>
    <property type="project" value="UniProtKB-KW"/>
</dbReference>
<dbReference type="SUPFAM" id="SSF52980">
    <property type="entry name" value="Restriction endonuclease-like"/>
    <property type="match status" value="1"/>
</dbReference>
<sequence>MSHGRGWEYPVDKKIQSDVELLQGLMEKAETLEGVEVVPGDGFVMMSPVSLERIRTFRRVTELLDARLDPELGLEAVGEIEFQHPEWDTPRSPDVVLWSPVDTPKRGAELIELAGEIVSPSSVENDYLAKTAAYAAAGIPVYLILDPYTRRALCYSRPADGAYRSREEFSYGEALTLPLPSGPVELDTGILPTAPAQSQRDAWPRHRSGYQD</sequence>
<gene>
    <name evidence="3" type="ORF">NMN56_041740</name>
</gene>
<dbReference type="InterPro" id="IPR012296">
    <property type="entry name" value="Nuclease_put_TT1808"/>
</dbReference>